<reference evidence="2" key="1">
    <citation type="submission" date="2019-05" db="EMBL/GenBank/DDBJ databases">
        <title>Complete genome sequencing of Dialister sp. strain 5BBH33.</title>
        <authorList>
            <person name="Sakamoto M."/>
            <person name="Murakami T."/>
            <person name="Mori H."/>
        </authorList>
    </citation>
    <scope>NUCLEOTIDE SEQUENCE [LARGE SCALE GENOMIC DNA]</scope>
    <source>
        <strain evidence="2">5BBH33</strain>
    </source>
</reference>
<dbReference type="EMBL" id="AP019697">
    <property type="protein sequence ID" value="BBK25729.1"/>
    <property type="molecule type" value="Genomic_DNA"/>
</dbReference>
<gene>
    <name evidence="1" type="ORF">Dia5BBH33_16640</name>
</gene>
<dbReference type="AlphaFoldDB" id="A0A8D4UVF0"/>
<organism evidence="1 2">
    <name type="scientific">Dialister hominis</name>
    <dbReference type="NCBI Taxonomy" id="2582419"/>
    <lineage>
        <taxon>Bacteria</taxon>
        <taxon>Bacillati</taxon>
        <taxon>Bacillota</taxon>
        <taxon>Negativicutes</taxon>
        <taxon>Veillonellales</taxon>
        <taxon>Veillonellaceae</taxon>
        <taxon>Dialister</taxon>
    </lineage>
</organism>
<evidence type="ECO:0000313" key="2">
    <source>
        <dbReference type="Proteomes" id="UP000320585"/>
    </source>
</evidence>
<sequence>MSNLGLTFDELIDTLAYGHEIDFSYAGKNYVLMPDINEKNEWEYIVYQVLPPENKPEIKVLYHTPLHRDPSFSEDDVVWWPVGEKTARAMLDVKCIDGKSFMDLIDEIHVDNIN</sequence>
<evidence type="ECO:0000313" key="1">
    <source>
        <dbReference type="EMBL" id="BBK25729.1"/>
    </source>
</evidence>
<protein>
    <submittedName>
        <fullName evidence="1">Uncharacterized protein</fullName>
    </submittedName>
</protein>
<accession>A0A8D4UVF0</accession>
<keyword evidence="2" id="KW-1185">Reference proteome</keyword>
<proteinExistence type="predicted"/>
<dbReference type="KEGG" id="dho:Dia5BBH33_16640"/>
<name>A0A8D4UVF0_9FIRM</name>
<dbReference type="Proteomes" id="UP000320585">
    <property type="component" value="Chromosome"/>
</dbReference>